<dbReference type="InterPro" id="IPR036047">
    <property type="entry name" value="F-box-like_dom_sf"/>
</dbReference>
<name>A0A921R0U5_SORBI</name>
<organism evidence="3 4">
    <name type="scientific">Sorghum bicolor</name>
    <name type="common">Sorghum</name>
    <name type="synonym">Sorghum vulgare</name>
    <dbReference type="NCBI Taxonomy" id="4558"/>
    <lineage>
        <taxon>Eukaryota</taxon>
        <taxon>Viridiplantae</taxon>
        <taxon>Streptophyta</taxon>
        <taxon>Embryophyta</taxon>
        <taxon>Tracheophyta</taxon>
        <taxon>Spermatophyta</taxon>
        <taxon>Magnoliopsida</taxon>
        <taxon>Liliopsida</taxon>
        <taxon>Poales</taxon>
        <taxon>Poaceae</taxon>
        <taxon>PACMAD clade</taxon>
        <taxon>Panicoideae</taxon>
        <taxon>Andropogonodae</taxon>
        <taxon>Andropogoneae</taxon>
        <taxon>Sorghinae</taxon>
        <taxon>Sorghum</taxon>
    </lineage>
</organism>
<comment type="caution">
    <text evidence="3">The sequence shown here is derived from an EMBL/GenBank/DDBJ whole genome shotgun (WGS) entry which is preliminary data.</text>
</comment>
<dbReference type="Proteomes" id="UP000807115">
    <property type="component" value="Chromosome 4"/>
</dbReference>
<evidence type="ECO:0000313" key="3">
    <source>
        <dbReference type="EMBL" id="KAG0531301.1"/>
    </source>
</evidence>
<evidence type="ECO:0000256" key="1">
    <source>
        <dbReference type="SAM" id="MobiDB-lite"/>
    </source>
</evidence>
<dbReference type="PROSITE" id="PS50181">
    <property type="entry name" value="FBOX"/>
    <property type="match status" value="1"/>
</dbReference>
<dbReference type="SUPFAM" id="SSF81383">
    <property type="entry name" value="F-box domain"/>
    <property type="match status" value="1"/>
</dbReference>
<dbReference type="Gene3D" id="1.20.1280.50">
    <property type="match status" value="1"/>
</dbReference>
<gene>
    <name evidence="3" type="ORF">BDA96_04G011900</name>
</gene>
<feature type="region of interest" description="Disordered" evidence="1">
    <location>
        <begin position="28"/>
        <end position="51"/>
    </location>
</feature>
<dbReference type="Pfam" id="PF00646">
    <property type="entry name" value="F-box"/>
    <property type="match status" value="1"/>
</dbReference>
<dbReference type="AlphaFoldDB" id="A0A921R0U5"/>
<sequence>MGKPKLEAFRLLRSCLCFSGQKRDKEEAEATGDVKLGLGGGGDQHPDAEPPQLPEDIIFDVLSRLPVKTLCRFRCVSKSWRALISSPAFASAQASRAAAPLVAGVFGPPCPINKFHPARAPRFLPEPSVEVRVMDPADGGSVLRVVKDVKSTKMMCSARLGRLVLVDQGDRGASVIDPATGRVMVLDGESSSTSATTLSLYTAAAGDGDDIDNTVFACRWSSYNSLGRATPSGAYKVVRLRDSLATNKGFVQICHVATVPWPWPWDDDDDHQGRGRGGGINIAMDCCCWRRRPEPPILTCGCSSCTAVVDGVLYLMNHRCPSHTGRPWSPPISMCHVSIASFDLESEEWKPTIISGPSSASPLNKDVGWEMALAPLKGSLCLIQTDIIRNNNNNNNHHPGSRCYCTKNIWFLVDSERSIWVKEYAIQMTEGWCLFKPLEILVDGRILMLNAFKKKEQKLSDDDVQCVLQLYHPTTGALTHLMEMGNDFRGPLTLYTGSLLTME</sequence>
<evidence type="ECO:0000259" key="2">
    <source>
        <dbReference type="PROSITE" id="PS50181"/>
    </source>
</evidence>
<evidence type="ECO:0000313" key="4">
    <source>
        <dbReference type="Proteomes" id="UP000807115"/>
    </source>
</evidence>
<reference evidence="3" key="2">
    <citation type="submission" date="2020-10" db="EMBL/GenBank/DDBJ databases">
        <authorList>
            <person name="Cooper E.A."/>
            <person name="Brenton Z.W."/>
            <person name="Flinn B.S."/>
            <person name="Jenkins J."/>
            <person name="Shu S."/>
            <person name="Flowers D."/>
            <person name="Luo F."/>
            <person name="Wang Y."/>
            <person name="Xia P."/>
            <person name="Barry K."/>
            <person name="Daum C."/>
            <person name="Lipzen A."/>
            <person name="Yoshinaga Y."/>
            <person name="Schmutz J."/>
            <person name="Saski C."/>
            <person name="Vermerris W."/>
            <person name="Kresovich S."/>
        </authorList>
    </citation>
    <scope>NUCLEOTIDE SEQUENCE</scope>
</reference>
<accession>A0A921R0U5</accession>
<dbReference type="EMBL" id="CM027683">
    <property type="protein sequence ID" value="KAG0531301.1"/>
    <property type="molecule type" value="Genomic_DNA"/>
</dbReference>
<dbReference type="SMART" id="SM00256">
    <property type="entry name" value="FBOX"/>
    <property type="match status" value="1"/>
</dbReference>
<dbReference type="PANTHER" id="PTHR31111:SF136">
    <property type="entry name" value="F-BOX ASSOCIATED DOMAIN-CONTAINING PROTEIN"/>
    <property type="match status" value="1"/>
</dbReference>
<protein>
    <recommendedName>
        <fullName evidence="2">F-box domain-containing protein</fullName>
    </recommendedName>
</protein>
<dbReference type="InterPro" id="IPR001810">
    <property type="entry name" value="F-box_dom"/>
</dbReference>
<feature type="domain" description="F-box" evidence="2">
    <location>
        <begin position="47"/>
        <end position="92"/>
    </location>
</feature>
<dbReference type="PANTHER" id="PTHR31111">
    <property type="entry name" value="BNAA05G37150D PROTEIN-RELATED"/>
    <property type="match status" value="1"/>
</dbReference>
<proteinExistence type="predicted"/>
<dbReference type="CDD" id="cd22157">
    <property type="entry name" value="F-box_AtFBW1-like"/>
    <property type="match status" value="1"/>
</dbReference>
<reference evidence="3" key="1">
    <citation type="journal article" date="2019" name="BMC Genomics">
        <title>A new reference genome for Sorghum bicolor reveals high levels of sequence similarity between sweet and grain genotypes: implications for the genetics of sugar metabolism.</title>
        <authorList>
            <person name="Cooper E.A."/>
            <person name="Brenton Z.W."/>
            <person name="Flinn B.S."/>
            <person name="Jenkins J."/>
            <person name="Shu S."/>
            <person name="Flowers D."/>
            <person name="Luo F."/>
            <person name="Wang Y."/>
            <person name="Xia P."/>
            <person name="Barry K."/>
            <person name="Daum C."/>
            <person name="Lipzen A."/>
            <person name="Yoshinaga Y."/>
            <person name="Schmutz J."/>
            <person name="Saski C."/>
            <person name="Vermerris W."/>
            <person name="Kresovich S."/>
        </authorList>
    </citation>
    <scope>NUCLEOTIDE SEQUENCE</scope>
</reference>